<dbReference type="AlphaFoldDB" id="A0A8G2A4Q8"/>
<accession>A0A8G2A4Q8</accession>
<name>A0A8G2A4Q8_RAOPL</name>
<dbReference type="Gene3D" id="1.10.10.10">
    <property type="entry name" value="Winged helix-like DNA-binding domain superfamily/Winged helix DNA-binding domain"/>
    <property type="match status" value="1"/>
</dbReference>
<dbReference type="InterPro" id="IPR036388">
    <property type="entry name" value="WH-like_DNA-bd_sf"/>
</dbReference>
<evidence type="ECO:0000313" key="1">
    <source>
        <dbReference type="EMBL" id="SBL80125.1"/>
    </source>
</evidence>
<dbReference type="Proteomes" id="UP000078124">
    <property type="component" value="Unassembled WGS sequence"/>
</dbReference>
<protein>
    <recommendedName>
        <fullName evidence="3">Transposase</fullName>
    </recommendedName>
</protein>
<gene>
    <name evidence="1" type="ORF">SAMEA2273876_01679</name>
</gene>
<sequence>MTKQNRFPLEVRQRAARIVLGNQDTDNSQWAAISAITPKLSCPPRHCVCEYISSNQLMISRMR</sequence>
<dbReference type="EMBL" id="FLAC01000005">
    <property type="protein sequence ID" value="SBL80125.1"/>
    <property type="molecule type" value="Genomic_DNA"/>
</dbReference>
<evidence type="ECO:0008006" key="3">
    <source>
        <dbReference type="Google" id="ProtNLM"/>
    </source>
</evidence>
<evidence type="ECO:0000313" key="2">
    <source>
        <dbReference type="Proteomes" id="UP000078124"/>
    </source>
</evidence>
<comment type="caution">
    <text evidence="1">The sequence shown here is derived from an EMBL/GenBank/DDBJ whole genome shotgun (WGS) entry which is preliminary data.</text>
</comment>
<organism evidence="1 2">
    <name type="scientific">Raoultella planticola</name>
    <name type="common">Klebsiella planticola</name>
    <dbReference type="NCBI Taxonomy" id="575"/>
    <lineage>
        <taxon>Bacteria</taxon>
        <taxon>Pseudomonadati</taxon>
        <taxon>Pseudomonadota</taxon>
        <taxon>Gammaproteobacteria</taxon>
        <taxon>Enterobacterales</taxon>
        <taxon>Enterobacteriaceae</taxon>
        <taxon>Klebsiella/Raoultella group</taxon>
        <taxon>Raoultella</taxon>
    </lineage>
</organism>
<reference evidence="1 2" key="1">
    <citation type="submission" date="2016-05" db="EMBL/GenBank/DDBJ databases">
        <authorList>
            <consortium name="Pathogen Informatics"/>
        </authorList>
    </citation>
    <scope>NUCLEOTIDE SEQUENCE [LARGE SCALE GENOMIC DNA]</scope>
    <source>
        <strain evidence="1 2">2880STDY5682802</strain>
    </source>
</reference>
<proteinExistence type="predicted"/>